<proteinExistence type="predicted"/>
<evidence type="ECO:0000313" key="2">
    <source>
        <dbReference type="Proteomes" id="UP000481621"/>
    </source>
</evidence>
<reference evidence="1" key="1">
    <citation type="submission" date="2020-02" db="EMBL/GenBank/DDBJ databases">
        <title>Bacillus sedimentmangrovi sp. nov., isolated from sediment of the mangrove ecosystem.</title>
        <authorList>
            <person name="Liu G."/>
        </authorList>
    </citation>
    <scope>NUCLEOTIDE SEQUENCE [LARGE SCALE GENOMIC DNA]</scope>
    <source>
        <strain evidence="1">SgZ-7</strain>
    </source>
</reference>
<dbReference type="AlphaFoldDB" id="A0A6B3TPR4"/>
<dbReference type="InterPro" id="IPR025234">
    <property type="entry name" value="YjzH-like"/>
</dbReference>
<dbReference type="RefSeq" id="WP_163251315.1">
    <property type="nucleotide sequence ID" value="NZ_JAAIUV010000010.1"/>
</dbReference>
<keyword evidence="2" id="KW-1185">Reference proteome</keyword>
<dbReference type="Pfam" id="PF13783">
    <property type="entry name" value="DUF4177"/>
    <property type="match status" value="1"/>
</dbReference>
<accession>A0A6B3TPR4</accession>
<name>A0A6B3TPR4_9BACI</name>
<sequence>MYEYKFVKIEFGKLSGKPKENYKEVIKEHAREGWRFVQMLTPDLTINGVASYYELVFERTKG</sequence>
<dbReference type="EMBL" id="JAAIUV010000010">
    <property type="protein sequence ID" value="NEX78803.1"/>
    <property type="molecule type" value="Genomic_DNA"/>
</dbReference>
<comment type="caution">
    <text evidence="1">The sequence shown here is derived from an EMBL/GenBank/DDBJ whole genome shotgun (WGS) entry which is preliminary data.</text>
</comment>
<gene>
    <name evidence="1" type="ORF">G4Z05_07880</name>
</gene>
<organism evidence="1 2">
    <name type="scientific">Neobacillus thermocopriae</name>
    <dbReference type="NCBI Taxonomy" id="1215031"/>
    <lineage>
        <taxon>Bacteria</taxon>
        <taxon>Bacillati</taxon>
        <taxon>Bacillota</taxon>
        <taxon>Bacilli</taxon>
        <taxon>Bacillales</taxon>
        <taxon>Bacillaceae</taxon>
        <taxon>Neobacillus</taxon>
    </lineage>
</organism>
<evidence type="ECO:0000313" key="1">
    <source>
        <dbReference type="EMBL" id="NEX78803.1"/>
    </source>
</evidence>
<dbReference type="Proteomes" id="UP000481621">
    <property type="component" value="Unassembled WGS sequence"/>
</dbReference>
<protein>
    <submittedName>
        <fullName evidence="1">DUF4177 domain-containing protein</fullName>
    </submittedName>
</protein>